<feature type="transmembrane region" description="Helical" evidence="8">
    <location>
        <begin position="12"/>
        <end position="34"/>
    </location>
</feature>
<dbReference type="EMBL" id="CP063362">
    <property type="protein sequence ID" value="QRG06269.1"/>
    <property type="molecule type" value="Genomic_DNA"/>
</dbReference>
<feature type="transmembrane region" description="Helical" evidence="8">
    <location>
        <begin position="193"/>
        <end position="215"/>
    </location>
</feature>
<evidence type="ECO:0000256" key="4">
    <source>
        <dbReference type="ARBA" id="ARBA00022679"/>
    </source>
</evidence>
<dbReference type="InterPro" id="IPR050297">
    <property type="entry name" value="LipidA_mod_glycosyltrf_83"/>
</dbReference>
<keyword evidence="11" id="KW-1185">Reference proteome</keyword>
<feature type="transmembrane region" description="Helical" evidence="8">
    <location>
        <begin position="71"/>
        <end position="88"/>
    </location>
</feature>
<dbReference type="AlphaFoldDB" id="A0A974PMG3"/>
<reference evidence="10 11" key="1">
    <citation type="submission" date="2020-10" db="EMBL/GenBank/DDBJ databases">
        <title>Degradation of 1,4-Dioxane by Xanthobacter sp. YN2, via a Novel Group-2 Soluble Di-Iron Monooxygenase.</title>
        <authorList>
            <person name="Ma F."/>
            <person name="Wang Y."/>
            <person name="Yang J."/>
            <person name="Guo H."/>
            <person name="Su D."/>
            <person name="Yu L."/>
        </authorList>
    </citation>
    <scope>NUCLEOTIDE SEQUENCE [LARGE SCALE GENOMIC DNA]</scope>
    <source>
        <strain evidence="10 11">YN2</strain>
    </source>
</reference>
<dbReference type="PANTHER" id="PTHR33908">
    <property type="entry name" value="MANNOSYLTRANSFERASE YKCB-RELATED"/>
    <property type="match status" value="1"/>
</dbReference>
<dbReference type="GO" id="GO:0005886">
    <property type="term" value="C:plasma membrane"/>
    <property type="evidence" value="ECO:0007669"/>
    <property type="project" value="UniProtKB-SubCell"/>
</dbReference>
<dbReference type="KEGG" id="xdi:EZH22_25445"/>
<dbReference type="GO" id="GO:0016763">
    <property type="term" value="F:pentosyltransferase activity"/>
    <property type="evidence" value="ECO:0007669"/>
    <property type="project" value="TreeGrafter"/>
</dbReference>
<dbReference type="GO" id="GO:0009103">
    <property type="term" value="P:lipopolysaccharide biosynthetic process"/>
    <property type="evidence" value="ECO:0007669"/>
    <property type="project" value="UniProtKB-ARBA"/>
</dbReference>
<proteinExistence type="predicted"/>
<accession>A0A974PMG3</accession>
<keyword evidence="2" id="KW-1003">Cell membrane</keyword>
<evidence type="ECO:0000256" key="8">
    <source>
        <dbReference type="SAM" id="Phobius"/>
    </source>
</evidence>
<comment type="subcellular location">
    <subcellularLocation>
        <location evidence="1">Cell membrane</location>
        <topology evidence="1">Multi-pass membrane protein</topology>
    </subcellularLocation>
</comment>
<dbReference type="PANTHER" id="PTHR33908:SF11">
    <property type="entry name" value="MEMBRANE PROTEIN"/>
    <property type="match status" value="1"/>
</dbReference>
<dbReference type="Proteomes" id="UP000596427">
    <property type="component" value="Chromosome"/>
</dbReference>
<organism evidence="10 11">
    <name type="scientific">Xanthobacter dioxanivorans</name>
    <dbReference type="NCBI Taxonomy" id="2528964"/>
    <lineage>
        <taxon>Bacteria</taxon>
        <taxon>Pseudomonadati</taxon>
        <taxon>Pseudomonadota</taxon>
        <taxon>Alphaproteobacteria</taxon>
        <taxon>Hyphomicrobiales</taxon>
        <taxon>Xanthobacteraceae</taxon>
        <taxon>Xanthobacter</taxon>
    </lineage>
</organism>
<evidence type="ECO:0000256" key="1">
    <source>
        <dbReference type="ARBA" id="ARBA00004651"/>
    </source>
</evidence>
<feature type="transmembrane region" description="Helical" evidence="8">
    <location>
        <begin position="303"/>
        <end position="321"/>
    </location>
</feature>
<dbReference type="RefSeq" id="WP_203193178.1">
    <property type="nucleotide sequence ID" value="NZ_CP063362.1"/>
</dbReference>
<evidence type="ECO:0000256" key="3">
    <source>
        <dbReference type="ARBA" id="ARBA00022676"/>
    </source>
</evidence>
<sequence length="542" mass="59766">MSFLQIERRPGAIADACALVLLAAVAAVAIFTFADYGLGWDDFTHSQYGDLLYNYFASGLTQRKVFSFVNLYYYGGGFDLLAASLAKAMPFFDVFDIRRLLGALVGLAGFFIVWRTGRRLAGPWGGFAAMALLMVCPLFYGHMFMNAKDAPFAVAVAGLIYAVVRAFDEFPNPSPRTVTLFGVFLGLSIGTRVLGLICGVYIVAALVFVLGAETLRLGLKRALGRTAWFTGLLALGLPLAYFVLGIVWPWGVAEPLNPLVALKYYSHFWEVPWREMFEGRPILVPDMPRSYVPTLFSVQMPELFLGLALAGAAGAILTALFGKDAPARRARLVLVFTAAAFPVLLTVTTQPVVYNGIRHFVFVTPPLALLGGFAAAWLWEQAQRLPRLAQGAVAATFVIGLAMPVNEFRTLHPYEYTYYNHLVGGTRGADRLFMLDYWGLAFKQAAAELDEYVDKHRLSLPQGRKLRVAVCGPHFAAAAELGPRYETTYDTKNADFYLMLGEFYCRDVKAPQLVKIERDGVTYATVYDVRGRPFPSVFADGQ</sequence>
<gene>
    <name evidence="10" type="ORF">EZH22_25445</name>
</gene>
<name>A0A974PMG3_9HYPH</name>
<keyword evidence="5 8" id="KW-0812">Transmembrane</keyword>
<keyword evidence="3" id="KW-0328">Glycosyltransferase</keyword>
<dbReference type="InterPro" id="IPR038731">
    <property type="entry name" value="RgtA/B/C-like"/>
</dbReference>
<feature type="transmembrane region" description="Helical" evidence="8">
    <location>
        <begin position="333"/>
        <end position="354"/>
    </location>
</feature>
<evidence type="ECO:0000256" key="5">
    <source>
        <dbReference type="ARBA" id="ARBA00022692"/>
    </source>
</evidence>
<feature type="domain" description="Glycosyltransferase RgtA/B/C/D-like" evidence="9">
    <location>
        <begin position="99"/>
        <end position="229"/>
    </location>
</feature>
<feature type="transmembrane region" description="Helical" evidence="8">
    <location>
        <begin position="360"/>
        <end position="379"/>
    </location>
</feature>
<feature type="transmembrane region" description="Helical" evidence="8">
    <location>
        <begin position="123"/>
        <end position="143"/>
    </location>
</feature>
<feature type="transmembrane region" description="Helical" evidence="8">
    <location>
        <begin position="150"/>
        <end position="167"/>
    </location>
</feature>
<feature type="transmembrane region" description="Helical" evidence="8">
    <location>
        <begin position="100"/>
        <end position="117"/>
    </location>
</feature>
<keyword evidence="4" id="KW-0808">Transferase</keyword>
<feature type="transmembrane region" description="Helical" evidence="8">
    <location>
        <begin position="227"/>
        <end position="250"/>
    </location>
</feature>
<protein>
    <submittedName>
        <fullName evidence="10">Glycosyltransferase family 39 protein</fullName>
    </submittedName>
</protein>
<evidence type="ECO:0000259" key="9">
    <source>
        <dbReference type="Pfam" id="PF13231"/>
    </source>
</evidence>
<dbReference type="Pfam" id="PF13231">
    <property type="entry name" value="PMT_2"/>
    <property type="match status" value="1"/>
</dbReference>
<evidence type="ECO:0000256" key="6">
    <source>
        <dbReference type="ARBA" id="ARBA00022989"/>
    </source>
</evidence>
<keyword evidence="7 8" id="KW-0472">Membrane</keyword>
<evidence type="ECO:0000256" key="7">
    <source>
        <dbReference type="ARBA" id="ARBA00023136"/>
    </source>
</evidence>
<evidence type="ECO:0000313" key="11">
    <source>
        <dbReference type="Proteomes" id="UP000596427"/>
    </source>
</evidence>
<evidence type="ECO:0000256" key="2">
    <source>
        <dbReference type="ARBA" id="ARBA00022475"/>
    </source>
</evidence>
<evidence type="ECO:0000313" key="10">
    <source>
        <dbReference type="EMBL" id="QRG06269.1"/>
    </source>
</evidence>
<keyword evidence="6 8" id="KW-1133">Transmembrane helix</keyword>